<dbReference type="GO" id="GO:0004316">
    <property type="term" value="F:3-oxoacyl-[acyl-carrier-protein] reductase (NADPH) activity"/>
    <property type="evidence" value="ECO:0007669"/>
    <property type="project" value="UniProtKB-EC"/>
</dbReference>
<evidence type="ECO:0000256" key="40">
    <source>
        <dbReference type="ARBA" id="ARBA00049171"/>
    </source>
</evidence>
<dbReference type="PANTHER" id="PTHR43775:SF23">
    <property type="entry name" value="FATTY ACID SYNTHASE 3"/>
    <property type="match status" value="1"/>
</dbReference>
<dbReference type="InterPro" id="IPR014030">
    <property type="entry name" value="Ketoacyl_synth_N"/>
</dbReference>
<dbReference type="Pfam" id="PF16197">
    <property type="entry name" value="KAsynt_C_assoc"/>
    <property type="match status" value="1"/>
</dbReference>
<evidence type="ECO:0000256" key="11">
    <source>
        <dbReference type="ARBA" id="ARBA00023394"/>
    </source>
</evidence>
<feature type="region of interest" description="C-terminal hotdog fold" evidence="47">
    <location>
        <begin position="973"/>
        <end position="1114"/>
    </location>
</feature>
<dbReference type="SMART" id="SM00829">
    <property type="entry name" value="PKS_ER"/>
    <property type="match status" value="1"/>
</dbReference>
<comment type="catalytic activity">
    <reaction evidence="39">
        <text>decanoyl-[ACP] + malonyl-[ACP] + H(+) = 3-oxododecanoyl-[ACP] + holo-[ACP] + CO2</text>
        <dbReference type="Rhea" id="RHEA:41868"/>
        <dbReference type="Rhea" id="RHEA-COMP:9623"/>
        <dbReference type="Rhea" id="RHEA-COMP:9640"/>
        <dbReference type="Rhea" id="RHEA-COMP:9641"/>
        <dbReference type="Rhea" id="RHEA-COMP:9685"/>
        <dbReference type="ChEBI" id="CHEBI:15378"/>
        <dbReference type="ChEBI" id="CHEBI:16526"/>
        <dbReference type="ChEBI" id="CHEBI:64479"/>
        <dbReference type="ChEBI" id="CHEBI:78449"/>
        <dbReference type="ChEBI" id="CHEBI:78468"/>
        <dbReference type="ChEBI" id="CHEBI:78469"/>
    </reaction>
    <physiologicalReaction direction="left-to-right" evidence="39">
        <dbReference type="Rhea" id="RHEA:41869"/>
    </physiologicalReaction>
</comment>
<evidence type="ECO:0000256" key="35">
    <source>
        <dbReference type="ARBA" id="ARBA00048691"/>
    </source>
</evidence>
<protein>
    <submittedName>
        <fullName evidence="50">Fatty acid synthase</fullName>
    </submittedName>
</protein>
<evidence type="ECO:0000256" key="16">
    <source>
        <dbReference type="ARBA" id="ARBA00023442"/>
    </source>
</evidence>
<keyword evidence="4" id="KW-0663">Pyridoxal phosphate</keyword>
<dbReference type="SUPFAM" id="SSF53474">
    <property type="entry name" value="alpha/beta-Hydrolases"/>
    <property type="match status" value="1"/>
</dbReference>
<dbReference type="InterPro" id="IPR020841">
    <property type="entry name" value="PKS_Beta-ketoAc_synthase_dom"/>
</dbReference>
<dbReference type="InterPro" id="IPR036291">
    <property type="entry name" value="NAD(P)-bd_dom_sf"/>
</dbReference>
<evidence type="ECO:0000256" key="10">
    <source>
        <dbReference type="ARBA" id="ARBA00023388"/>
    </source>
</evidence>
<evidence type="ECO:0000256" key="22">
    <source>
        <dbReference type="ARBA" id="ARBA00047500"/>
    </source>
</evidence>
<evidence type="ECO:0000256" key="20">
    <source>
        <dbReference type="ARBA" id="ARBA00047440"/>
    </source>
</evidence>
<feature type="domain" description="Ketosynthase family 3 (KS3)" evidence="48">
    <location>
        <begin position="7"/>
        <end position="406"/>
    </location>
</feature>
<dbReference type="STRING" id="1661398.A0A482VEL4"/>
<dbReference type="Pfam" id="PF21149">
    <property type="entry name" value="FAS_pseudo-KR"/>
    <property type="match status" value="1"/>
</dbReference>
<dbReference type="Pfam" id="PF00107">
    <property type="entry name" value="ADH_zinc_N"/>
    <property type="match status" value="1"/>
</dbReference>
<comment type="catalytic activity">
    <reaction evidence="28">
        <text>hexadecanoyl-[ACP] + malonyl-[ACP] + H(+) = 3-oxooctadecanoyl-[ACP] + holo-[ACP] + CO2</text>
        <dbReference type="Rhea" id="RHEA:41916"/>
        <dbReference type="Rhea" id="RHEA-COMP:9623"/>
        <dbReference type="Rhea" id="RHEA-COMP:9652"/>
        <dbReference type="Rhea" id="RHEA-COMP:9653"/>
        <dbReference type="Rhea" id="RHEA-COMP:9685"/>
        <dbReference type="ChEBI" id="CHEBI:15378"/>
        <dbReference type="ChEBI" id="CHEBI:16526"/>
        <dbReference type="ChEBI" id="CHEBI:64479"/>
        <dbReference type="ChEBI" id="CHEBI:78449"/>
        <dbReference type="ChEBI" id="CHEBI:78483"/>
        <dbReference type="ChEBI" id="CHEBI:78487"/>
    </reaction>
    <physiologicalReaction direction="left-to-right" evidence="28">
        <dbReference type="Rhea" id="RHEA:41917"/>
    </physiologicalReaction>
</comment>
<evidence type="ECO:0000313" key="51">
    <source>
        <dbReference type="Proteomes" id="UP000292052"/>
    </source>
</evidence>
<dbReference type="InterPro" id="IPR001031">
    <property type="entry name" value="Thioesterase"/>
</dbReference>
<evidence type="ECO:0000256" key="37">
    <source>
        <dbReference type="ARBA" id="ARBA00048935"/>
    </source>
</evidence>
<evidence type="ECO:0000256" key="7">
    <source>
        <dbReference type="ARBA" id="ARBA00023332"/>
    </source>
</evidence>
<dbReference type="InterPro" id="IPR013149">
    <property type="entry name" value="ADH-like_C"/>
</dbReference>
<proteinExistence type="predicted"/>
<comment type="catalytic activity">
    <reaction evidence="25">
        <text>(2E)-hexenoyl-[ACP] + NADPH + H(+) = hexanoyl-[ACP] + NADP(+)</text>
        <dbReference type="Rhea" id="RHEA:41832"/>
        <dbReference type="Rhea" id="RHEA-COMP:9631"/>
        <dbReference type="Rhea" id="RHEA-COMP:9632"/>
        <dbReference type="ChEBI" id="CHEBI:15378"/>
        <dbReference type="ChEBI" id="CHEBI:57783"/>
        <dbReference type="ChEBI" id="CHEBI:58349"/>
        <dbReference type="ChEBI" id="CHEBI:78458"/>
        <dbReference type="ChEBI" id="CHEBI:78459"/>
    </reaction>
    <physiologicalReaction direction="left-to-right" evidence="25">
        <dbReference type="Rhea" id="RHEA:41833"/>
    </physiologicalReaction>
</comment>
<comment type="catalytic activity">
    <reaction evidence="21">
        <text>tetradecanoyl-[ACP] + malonyl-[ACP] + H(+) = 3-oxohexadecanoyl-[ACP] + holo-[ACP] + CO2</text>
        <dbReference type="Rhea" id="RHEA:41900"/>
        <dbReference type="Rhea" id="RHEA-COMP:9623"/>
        <dbReference type="Rhea" id="RHEA-COMP:9648"/>
        <dbReference type="Rhea" id="RHEA-COMP:9649"/>
        <dbReference type="Rhea" id="RHEA-COMP:9685"/>
        <dbReference type="ChEBI" id="CHEBI:15378"/>
        <dbReference type="ChEBI" id="CHEBI:16526"/>
        <dbReference type="ChEBI" id="CHEBI:64479"/>
        <dbReference type="ChEBI" id="CHEBI:78449"/>
        <dbReference type="ChEBI" id="CHEBI:78477"/>
        <dbReference type="ChEBI" id="CHEBI:78478"/>
    </reaction>
    <physiologicalReaction direction="left-to-right" evidence="21">
        <dbReference type="Rhea" id="RHEA:41901"/>
    </physiologicalReaction>
</comment>
<evidence type="ECO:0000256" key="6">
    <source>
        <dbReference type="ARBA" id="ARBA00023268"/>
    </source>
</evidence>
<evidence type="ECO:0000256" key="38">
    <source>
        <dbReference type="ARBA" id="ARBA00049019"/>
    </source>
</evidence>
<evidence type="ECO:0000256" key="43">
    <source>
        <dbReference type="ARBA" id="ARBA00049422"/>
    </source>
</evidence>
<evidence type="ECO:0000259" key="49">
    <source>
        <dbReference type="PROSITE" id="PS52019"/>
    </source>
</evidence>
<accession>A0A482VEL4</accession>
<comment type="catalytic activity">
    <reaction evidence="30">
        <text>tetradecanoyl-[ACP] + H2O = tetradecanoate + holo-[ACP] + H(+)</text>
        <dbReference type="Rhea" id="RHEA:30123"/>
        <dbReference type="Rhea" id="RHEA-COMP:9648"/>
        <dbReference type="Rhea" id="RHEA-COMP:9685"/>
        <dbReference type="ChEBI" id="CHEBI:15377"/>
        <dbReference type="ChEBI" id="CHEBI:15378"/>
        <dbReference type="ChEBI" id="CHEBI:30807"/>
        <dbReference type="ChEBI" id="CHEBI:64479"/>
        <dbReference type="ChEBI" id="CHEBI:78477"/>
        <dbReference type="EC" id="3.1.2.14"/>
    </reaction>
    <physiologicalReaction direction="left-to-right" evidence="30">
        <dbReference type="Rhea" id="RHEA:30124"/>
    </physiologicalReaction>
</comment>
<comment type="catalytic activity">
    <reaction evidence="32">
        <text>a fatty acyl-[ACP] + malonyl-[ACP] + H(+) = a 3-oxoacyl-[ACP] + holo-[ACP] + CO2</text>
        <dbReference type="Rhea" id="RHEA:22836"/>
        <dbReference type="Rhea" id="RHEA-COMP:9623"/>
        <dbReference type="Rhea" id="RHEA-COMP:9685"/>
        <dbReference type="Rhea" id="RHEA-COMP:9916"/>
        <dbReference type="Rhea" id="RHEA-COMP:14125"/>
        <dbReference type="ChEBI" id="CHEBI:15378"/>
        <dbReference type="ChEBI" id="CHEBI:16526"/>
        <dbReference type="ChEBI" id="CHEBI:64479"/>
        <dbReference type="ChEBI" id="CHEBI:78449"/>
        <dbReference type="ChEBI" id="CHEBI:78776"/>
        <dbReference type="ChEBI" id="CHEBI:138651"/>
        <dbReference type="EC" id="2.3.1.41"/>
    </reaction>
    <physiologicalReaction direction="left-to-right" evidence="32">
        <dbReference type="Rhea" id="RHEA:22837"/>
    </physiologicalReaction>
</comment>
<dbReference type="SUPFAM" id="SSF55048">
    <property type="entry name" value="Probable ACP-binding domain of malonyl-CoA ACP transacylase"/>
    <property type="match status" value="1"/>
</dbReference>
<evidence type="ECO:0000256" key="12">
    <source>
        <dbReference type="ARBA" id="ARBA00023398"/>
    </source>
</evidence>
<comment type="catalytic activity">
    <reaction evidence="46">
        <text>octanoyl-[ACP] + malonyl-[ACP] + H(+) = 3-oxodecanoyl-[ACP] + holo-[ACP] + CO2</text>
        <dbReference type="Rhea" id="RHEA:41852"/>
        <dbReference type="Rhea" id="RHEA-COMP:9623"/>
        <dbReference type="Rhea" id="RHEA-COMP:9636"/>
        <dbReference type="Rhea" id="RHEA-COMP:9637"/>
        <dbReference type="Rhea" id="RHEA-COMP:9685"/>
        <dbReference type="ChEBI" id="CHEBI:15378"/>
        <dbReference type="ChEBI" id="CHEBI:16526"/>
        <dbReference type="ChEBI" id="CHEBI:64479"/>
        <dbReference type="ChEBI" id="CHEBI:78449"/>
        <dbReference type="ChEBI" id="CHEBI:78463"/>
        <dbReference type="ChEBI" id="CHEBI:78464"/>
    </reaction>
    <physiologicalReaction direction="left-to-right" evidence="46">
        <dbReference type="Rhea" id="RHEA:41853"/>
    </physiologicalReaction>
</comment>
<evidence type="ECO:0000256" key="27">
    <source>
        <dbReference type="ARBA" id="ARBA00047961"/>
    </source>
</evidence>
<keyword evidence="51" id="KW-1185">Reference proteome</keyword>
<name>A0A482VEL4_ASBVE</name>
<evidence type="ECO:0000256" key="8">
    <source>
        <dbReference type="ARBA" id="ARBA00023351"/>
    </source>
</evidence>
<comment type="catalytic activity">
    <reaction evidence="27">
        <text>acetyl-[ACP] + malonyl-[ACP] + H(+) = 3-oxobutanoyl-[ACP] + holo-[ACP] + CO2</text>
        <dbReference type="Rhea" id="RHEA:41800"/>
        <dbReference type="Rhea" id="RHEA-COMP:9621"/>
        <dbReference type="Rhea" id="RHEA-COMP:9623"/>
        <dbReference type="Rhea" id="RHEA-COMP:9625"/>
        <dbReference type="Rhea" id="RHEA-COMP:9685"/>
        <dbReference type="ChEBI" id="CHEBI:15378"/>
        <dbReference type="ChEBI" id="CHEBI:16526"/>
        <dbReference type="ChEBI" id="CHEBI:64479"/>
        <dbReference type="ChEBI" id="CHEBI:78446"/>
        <dbReference type="ChEBI" id="CHEBI:78449"/>
        <dbReference type="ChEBI" id="CHEBI:78450"/>
    </reaction>
    <physiologicalReaction direction="left-to-right" evidence="27">
        <dbReference type="Rhea" id="RHEA:41801"/>
    </physiologicalReaction>
</comment>
<comment type="catalytic activity">
    <reaction evidence="12">
        <text>(3R)-hydroxytetradecanoyl-[ACP] = (2E)-tetradecenoyl-[ACP] + H2O</text>
        <dbReference type="Rhea" id="RHEA:41892"/>
        <dbReference type="Rhea" id="RHEA-COMP:9646"/>
        <dbReference type="Rhea" id="RHEA-COMP:9647"/>
        <dbReference type="ChEBI" id="CHEBI:15377"/>
        <dbReference type="ChEBI" id="CHEBI:78474"/>
        <dbReference type="ChEBI" id="CHEBI:78475"/>
    </reaction>
    <physiologicalReaction direction="left-to-right" evidence="12">
        <dbReference type="Rhea" id="RHEA:41893"/>
    </physiologicalReaction>
</comment>
<evidence type="ECO:0000256" key="17">
    <source>
        <dbReference type="ARBA" id="ARBA00047300"/>
    </source>
</evidence>
<comment type="catalytic activity">
    <reaction evidence="35">
        <text>holo-[ACP] + acetyl-CoA = acetyl-[ACP] + CoA</text>
        <dbReference type="Rhea" id="RHEA:41788"/>
        <dbReference type="Rhea" id="RHEA-COMP:9621"/>
        <dbReference type="Rhea" id="RHEA-COMP:9685"/>
        <dbReference type="ChEBI" id="CHEBI:57287"/>
        <dbReference type="ChEBI" id="CHEBI:57288"/>
        <dbReference type="ChEBI" id="CHEBI:64479"/>
        <dbReference type="ChEBI" id="CHEBI:78446"/>
        <dbReference type="EC" id="2.3.1.38"/>
    </reaction>
    <physiologicalReaction direction="left-to-right" evidence="35">
        <dbReference type="Rhea" id="RHEA:41789"/>
    </physiologicalReaction>
</comment>
<comment type="catalytic activity">
    <reaction evidence="13">
        <text>(3R)-hydroxyoctadecanoyl-[ACP] = (2E)-octadecenoyl-[ACP] + H2O</text>
        <dbReference type="Rhea" id="RHEA:41924"/>
        <dbReference type="Rhea" id="RHEA-COMP:9654"/>
        <dbReference type="Rhea" id="RHEA-COMP:9655"/>
        <dbReference type="ChEBI" id="CHEBI:15377"/>
        <dbReference type="ChEBI" id="CHEBI:78488"/>
        <dbReference type="ChEBI" id="CHEBI:78489"/>
    </reaction>
    <physiologicalReaction direction="left-to-right" evidence="13">
        <dbReference type="Rhea" id="RHEA:41925"/>
    </physiologicalReaction>
</comment>
<dbReference type="InterPro" id="IPR050091">
    <property type="entry name" value="PKS_NRPS_Biosynth_Enz"/>
</dbReference>
<keyword evidence="6" id="KW-0511">Multifunctional enzyme</keyword>
<dbReference type="GO" id="GO:0016297">
    <property type="term" value="F:fatty acyl-[ACP] hydrolase activity"/>
    <property type="evidence" value="ECO:0007669"/>
    <property type="project" value="UniProtKB-EC"/>
</dbReference>
<comment type="catalytic activity">
    <reaction evidence="14">
        <text>(3R)-hydroxyhexadecanoyl-[ACP] = (2E)-hexadecenoyl-[ACP] + H2O</text>
        <dbReference type="Rhea" id="RHEA:41908"/>
        <dbReference type="Rhea" id="RHEA-COMP:9650"/>
        <dbReference type="Rhea" id="RHEA-COMP:9651"/>
        <dbReference type="ChEBI" id="CHEBI:15377"/>
        <dbReference type="ChEBI" id="CHEBI:78480"/>
        <dbReference type="ChEBI" id="CHEBI:78481"/>
    </reaction>
    <physiologicalReaction direction="left-to-right" evidence="14">
        <dbReference type="Rhea" id="RHEA:41909"/>
    </physiologicalReaction>
</comment>
<comment type="catalytic activity">
    <reaction evidence="11">
        <text>a (3R)-hydroxyacyl-[ACP] = a (2E)-enoyl-[ACP] + H2O</text>
        <dbReference type="Rhea" id="RHEA:13097"/>
        <dbReference type="Rhea" id="RHEA-COMP:9925"/>
        <dbReference type="Rhea" id="RHEA-COMP:9945"/>
        <dbReference type="ChEBI" id="CHEBI:15377"/>
        <dbReference type="ChEBI" id="CHEBI:78784"/>
        <dbReference type="ChEBI" id="CHEBI:78827"/>
        <dbReference type="EC" id="4.2.1.59"/>
    </reaction>
    <physiologicalReaction direction="left-to-right" evidence="11">
        <dbReference type="Rhea" id="RHEA:13098"/>
    </physiologicalReaction>
</comment>
<comment type="catalytic activity">
    <reaction evidence="40">
        <text>(2E)-tetradecenoyl-[ACP] + NADPH + H(+) = tetradecanoyl-[ACP] + NADP(+)</text>
        <dbReference type="Rhea" id="RHEA:41896"/>
        <dbReference type="Rhea" id="RHEA-COMP:9647"/>
        <dbReference type="Rhea" id="RHEA-COMP:9648"/>
        <dbReference type="ChEBI" id="CHEBI:15378"/>
        <dbReference type="ChEBI" id="CHEBI:57783"/>
        <dbReference type="ChEBI" id="CHEBI:58349"/>
        <dbReference type="ChEBI" id="CHEBI:78475"/>
        <dbReference type="ChEBI" id="CHEBI:78477"/>
    </reaction>
    <physiologicalReaction direction="left-to-right" evidence="40">
        <dbReference type="Rhea" id="RHEA:41897"/>
    </physiologicalReaction>
</comment>
<evidence type="ECO:0000256" key="5">
    <source>
        <dbReference type="ARBA" id="ARBA00022990"/>
    </source>
</evidence>
<dbReference type="Gene3D" id="3.90.180.10">
    <property type="entry name" value="Medium-chain alcohol dehydrogenases, catalytic domain"/>
    <property type="match status" value="1"/>
</dbReference>
<evidence type="ECO:0000256" key="26">
    <source>
        <dbReference type="ARBA" id="ARBA00047953"/>
    </source>
</evidence>
<dbReference type="InterPro" id="IPR049900">
    <property type="entry name" value="PKS_mFAS_DH"/>
</dbReference>
<evidence type="ECO:0000256" key="39">
    <source>
        <dbReference type="ARBA" id="ARBA00049109"/>
    </source>
</evidence>
<comment type="catalytic activity">
    <reaction evidence="18">
        <text>hexanoyl-[ACP] + malonyl-[ACP] + H(+) = 3-oxooctanoyl-[ACP] + holo-[ACP] + CO2</text>
        <dbReference type="Rhea" id="RHEA:41836"/>
        <dbReference type="Rhea" id="RHEA-COMP:9623"/>
        <dbReference type="Rhea" id="RHEA-COMP:9632"/>
        <dbReference type="Rhea" id="RHEA-COMP:9633"/>
        <dbReference type="Rhea" id="RHEA-COMP:9685"/>
        <dbReference type="ChEBI" id="CHEBI:15378"/>
        <dbReference type="ChEBI" id="CHEBI:16526"/>
        <dbReference type="ChEBI" id="CHEBI:64479"/>
        <dbReference type="ChEBI" id="CHEBI:78449"/>
        <dbReference type="ChEBI" id="CHEBI:78459"/>
        <dbReference type="ChEBI" id="CHEBI:78460"/>
    </reaction>
    <physiologicalReaction direction="left-to-right" evidence="18">
        <dbReference type="Rhea" id="RHEA:41837"/>
    </physiologicalReaction>
</comment>
<dbReference type="CDD" id="cd05195">
    <property type="entry name" value="enoyl_red"/>
    <property type="match status" value="1"/>
</dbReference>
<dbReference type="Pfam" id="PF00975">
    <property type="entry name" value="Thioesterase"/>
    <property type="match status" value="1"/>
</dbReference>
<dbReference type="SUPFAM" id="SSF52151">
    <property type="entry name" value="FabD/lysophospholipase-like"/>
    <property type="match status" value="1"/>
</dbReference>
<comment type="catalytic activity">
    <reaction evidence="38">
        <text>(2E)-octadecenoyl-[ACP] + NADPH + H(+) = octadecanoyl-[ACP] + NADP(+)</text>
        <dbReference type="Rhea" id="RHEA:41928"/>
        <dbReference type="Rhea" id="RHEA-COMP:9655"/>
        <dbReference type="Rhea" id="RHEA-COMP:9656"/>
        <dbReference type="ChEBI" id="CHEBI:15378"/>
        <dbReference type="ChEBI" id="CHEBI:57783"/>
        <dbReference type="ChEBI" id="CHEBI:58349"/>
        <dbReference type="ChEBI" id="CHEBI:78489"/>
        <dbReference type="ChEBI" id="CHEBI:78495"/>
    </reaction>
    <physiologicalReaction direction="left-to-right" evidence="38">
        <dbReference type="Rhea" id="RHEA:41929"/>
    </physiologicalReaction>
</comment>
<comment type="caution">
    <text evidence="50">The sequence shown here is derived from an EMBL/GenBank/DDBJ whole genome shotgun (WGS) entry which is preliminary data.</text>
</comment>
<dbReference type="InterPro" id="IPR032821">
    <property type="entry name" value="PKS_assoc"/>
</dbReference>
<comment type="catalytic activity">
    <reaction evidence="34">
        <text>a 2,3-saturated acyl-[ACP] + NADP(+) = a (2E)-enoyl-[ACP] + NADPH + H(+)</text>
        <dbReference type="Rhea" id="RHEA:22564"/>
        <dbReference type="Rhea" id="RHEA-COMP:9925"/>
        <dbReference type="Rhea" id="RHEA-COMP:9926"/>
        <dbReference type="ChEBI" id="CHEBI:15378"/>
        <dbReference type="ChEBI" id="CHEBI:57783"/>
        <dbReference type="ChEBI" id="CHEBI:58349"/>
        <dbReference type="ChEBI" id="CHEBI:78784"/>
        <dbReference type="ChEBI" id="CHEBI:78785"/>
        <dbReference type="EC" id="1.3.1.39"/>
    </reaction>
    <physiologicalReaction direction="right-to-left" evidence="34">
        <dbReference type="Rhea" id="RHEA:22566"/>
    </physiologicalReaction>
</comment>
<dbReference type="GO" id="GO:0141148">
    <property type="term" value="F:enoyl-[acyl-carrier-protein] reductase (NADPH) activity"/>
    <property type="evidence" value="ECO:0007669"/>
    <property type="project" value="UniProtKB-EC"/>
</dbReference>
<evidence type="ECO:0000256" key="36">
    <source>
        <dbReference type="ARBA" id="ARBA00048704"/>
    </source>
</evidence>
<comment type="catalytic activity">
    <reaction evidence="23">
        <text>dodecanoyl-[ACP] + malonyl-[ACP] + H(+) = 3-oxotetradecanoyl-[ACP] + holo-[ACP] + CO2</text>
        <dbReference type="Rhea" id="RHEA:41884"/>
        <dbReference type="Rhea" id="RHEA-COMP:9623"/>
        <dbReference type="Rhea" id="RHEA-COMP:9644"/>
        <dbReference type="Rhea" id="RHEA-COMP:9645"/>
        <dbReference type="Rhea" id="RHEA-COMP:9685"/>
        <dbReference type="ChEBI" id="CHEBI:15378"/>
        <dbReference type="ChEBI" id="CHEBI:16526"/>
        <dbReference type="ChEBI" id="CHEBI:64479"/>
        <dbReference type="ChEBI" id="CHEBI:65264"/>
        <dbReference type="ChEBI" id="CHEBI:78449"/>
        <dbReference type="ChEBI" id="CHEBI:78473"/>
    </reaction>
    <physiologicalReaction direction="left-to-right" evidence="23">
        <dbReference type="Rhea" id="RHEA:41885"/>
    </physiologicalReaction>
</comment>
<evidence type="ECO:0000256" key="18">
    <source>
        <dbReference type="ARBA" id="ARBA00047394"/>
    </source>
</evidence>
<feature type="region of interest" description="N-terminal hotdog fold" evidence="47">
    <location>
        <begin position="839"/>
        <end position="959"/>
    </location>
</feature>
<keyword evidence="3" id="KW-0521">NADP</keyword>
<dbReference type="Pfam" id="PF08659">
    <property type="entry name" value="KR"/>
    <property type="match status" value="1"/>
</dbReference>
<evidence type="ECO:0000256" key="32">
    <source>
        <dbReference type="ARBA" id="ARBA00048506"/>
    </source>
</evidence>
<dbReference type="InterPro" id="IPR001227">
    <property type="entry name" value="Ac_transferase_dom_sf"/>
</dbReference>
<evidence type="ECO:0000256" key="15">
    <source>
        <dbReference type="ARBA" id="ARBA00023402"/>
    </source>
</evidence>
<comment type="catalytic activity">
    <reaction evidence="24">
        <text>(2E)-hexadecenoyl-[ACP] + NADPH + H(+) = hexadecanoyl-[ACP] + NADP(+)</text>
        <dbReference type="Rhea" id="RHEA:41912"/>
        <dbReference type="Rhea" id="RHEA-COMP:9651"/>
        <dbReference type="Rhea" id="RHEA-COMP:9652"/>
        <dbReference type="ChEBI" id="CHEBI:15378"/>
        <dbReference type="ChEBI" id="CHEBI:57783"/>
        <dbReference type="ChEBI" id="CHEBI:58349"/>
        <dbReference type="ChEBI" id="CHEBI:78481"/>
        <dbReference type="ChEBI" id="CHEBI:78483"/>
    </reaction>
    <physiologicalReaction direction="left-to-right" evidence="24">
        <dbReference type="Rhea" id="RHEA:41913"/>
    </physiologicalReaction>
</comment>
<dbReference type="GO" id="GO:0019171">
    <property type="term" value="F:(3R)-hydroxyacyl-[acyl-carrier-protein] dehydratase activity"/>
    <property type="evidence" value="ECO:0007669"/>
    <property type="project" value="UniProtKB-EC"/>
</dbReference>
<dbReference type="SUPFAM" id="SSF51735">
    <property type="entry name" value="NAD(P)-binding Rossmann-fold domains"/>
    <property type="match status" value="1"/>
</dbReference>
<evidence type="ECO:0000256" key="21">
    <source>
        <dbReference type="ARBA" id="ARBA00047451"/>
    </source>
</evidence>
<evidence type="ECO:0000256" key="28">
    <source>
        <dbReference type="ARBA" id="ARBA00048051"/>
    </source>
</evidence>
<dbReference type="SUPFAM" id="SSF53901">
    <property type="entry name" value="Thiolase-like"/>
    <property type="match status" value="2"/>
</dbReference>
<evidence type="ECO:0000256" key="44">
    <source>
        <dbReference type="ARBA" id="ARBA00049449"/>
    </source>
</evidence>
<comment type="catalytic activity">
    <reaction evidence="42">
        <text>3-oxohexadecanoyl-[ACP] + NADPH + H(+) = (3R)-hydroxyhexadecanoyl-[ACP] + NADP(+)</text>
        <dbReference type="Rhea" id="RHEA:41904"/>
        <dbReference type="Rhea" id="RHEA-COMP:9649"/>
        <dbReference type="Rhea" id="RHEA-COMP:9650"/>
        <dbReference type="ChEBI" id="CHEBI:15378"/>
        <dbReference type="ChEBI" id="CHEBI:57783"/>
        <dbReference type="ChEBI" id="CHEBI:58349"/>
        <dbReference type="ChEBI" id="CHEBI:78478"/>
        <dbReference type="ChEBI" id="CHEBI:78480"/>
    </reaction>
    <physiologicalReaction direction="left-to-right" evidence="42">
        <dbReference type="Rhea" id="RHEA:41905"/>
    </physiologicalReaction>
</comment>
<evidence type="ECO:0000256" key="24">
    <source>
        <dbReference type="ARBA" id="ARBA00047810"/>
    </source>
</evidence>
<reference evidence="50 51" key="1">
    <citation type="submission" date="2017-03" db="EMBL/GenBank/DDBJ databases">
        <title>Genome of the blue death feigning beetle - Asbolus verrucosus.</title>
        <authorList>
            <person name="Rider S.D."/>
        </authorList>
    </citation>
    <scope>NUCLEOTIDE SEQUENCE [LARGE SCALE GENOMIC DNA]</scope>
    <source>
        <strain evidence="50">Butters</strain>
        <tissue evidence="50">Head and leg muscle</tissue>
    </source>
</reference>
<evidence type="ECO:0000256" key="30">
    <source>
        <dbReference type="ARBA" id="ARBA00048289"/>
    </source>
</evidence>
<dbReference type="GO" id="GO:0006633">
    <property type="term" value="P:fatty acid biosynthetic process"/>
    <property type="evidence" value="ECO:0007669"/>
    <property type="project" value="UniProtKB-UniPathway"/>
</dbReference>
<feature type="domain" description="PKS/mFAS DH" evidence="49">
    <location>
        <begin position="839"/>
        <end position="1114"/>
    </location>
</feature>
<dbReference type="GO" id="GO:0004312">
    <property type="term" value="F:fatty acid synthase activity"/>
    <property type="evidence" value="ECO:0007669"/>
    <property type="project" value="TreeGrafter"/>
</dbReference>
<keyword evidence="5" id="KW-0007">Acetylation</keyword>
<comment type="catalytic activity">
    <reaction evidence="15">
        <text>(3R)-hydroxybutanoyl-[ACP] = (2E)-butenoyl-[ACP] + H2O</text>
        <dbReference type="Rhea" id="RHEA:41808"/>
        <dbReference type="Rhea" id="RHEA-COMP:9626"/>
        <dbReference type="Rhea" id="RHEA-COMP:9627"/>
        <dbReference type="ChEBI" id="CHEBI:15377"/>
        <dbReference type="ChEBI" id="CHEBI:78451"/>
        <dbReference type="ChEBI" id="CHEBI:78453"/>
    </reaction>
    <physiologicalReaction direction="left-to-right" evidence="15">
        <dbReference type="Rhea" id="RHEA:41809"/>
    </physiologicalReaction>
</comment>
<dbReference type="Proteomes" id="UP000292052">
    <property type="component" value="Unassembled WGS sequence"/>
</dbReference>
<comment type="catalytic activity">
    <reaction evidence="8">
        <text>(3R)-hydroxydodecanoyl-[ACP] = (2E)-dodecenoyl-[ACP] + H2O</text>
        <dbReference type="Rhea" id="RHEA:41876"/>
        <dbReference type="Rhea" id="RHEA-COMP:9642"/>
        <dbReference type="Rhea" id="RHEA-COMP:9643"/>
        <dbReference type="ChEBI" id="CHEBI:15377"/>
        <dbReference type="ChEBI" id="CHEBI:78470"/>
        <dbReference type="ChEBI" id="CHEBI:78472"/>
    </reaction>
    <physiologicalReaction direction="left-to-right" evidence="8">
        <dbReference type="Rhea" id="RHEA:41877"/>
    </physiologicalReaction>
</comment>
<gene>
    <name evidence="50" type="ORF">BDFB_001658</name>
</gene>
<comment type="catalytic activity">
    <reaction evidence="10">
        <text>(3R)-hydroxydecanoyl-[ACP] = (2E)-decenoyl-[ACP] + H2O</text>
        <dbReference type="Rhea" id="RHEA:41860"/>
        <dbReference type="Rhea" id="RHEA-COMP:9638"/>
        <dbReference type="Rhea" id="RHEA-COMP:9639"/>
        <dbReference type="ChEBI" id="CHEBI:15377"/>
        <dbReference type="ChEBI" id="CHEBI:78466"/>
        <dbReference type="ChEBI" id="CHEBI:78467"/>
    </reaction>
    <physiologicalReaction direction="left-to-right" evidence="10">
        <dbReference type="Rhea" id="RHEA:41861"/>
    </physiologicalReaction>
</comment>
<evidence type="ECO:0000259" key="48">
    <source>
        <dbReference type="PROSITE" id="PS52004"/>
    </source>
</evidence>
<evidence type="ECO:0000256" key="33">
    <source>
        <dbReference type="ARBA" id="ARBA00048571"/>
    </source>
</evidence>
<dbReference type="Gene3D" id="3.10.129.110">
    <property type="entry name" value="Polyketide synthase dehydratase"/>
    <property type="match status" value="1"/>
</dbReference>
<comment type="catalytic activity">
    <reaction evidence="9">
        <text>(3R)-hydroxyhexanoyl-[ACP] = (2E)-hexenoyl-[ACP] + H2O</text>
        <dbReference type="Rhea" id="RHEA:41828"/>
        <dbReference type="Rhea" id="RHEA-COMP:9630"/>
        <dbReference type="Rhea" id="RHEA-COMP:9631"/>
        <dbReference type="ChEBI" id="CHEBI:15377"/>
        <dbReference type="ChEBI" id="CHEBI:78457"/>
        <dbReference type="ChEBI" id="CHEBI:78458"/>
    </reaction>
    <physiologicalReaction direction="left-to-right" evidence="9">
        <dbReference type="Rhea" id="RHEA:41829"/>
    </physiologicalReaction>
</comment>
<evidence type="ECO:0000256" key="13">
    <source>
        <dbReference type="ARBA" id="ARBA00023399"/>
    </source>
</evidence>
<dbReference type="InterPro" id="IPR014031">
    <property type="entry name" value="Ketoacyl_synth_C"/>
</dbReference>
<comment type="catalytic activity">
    <reaction evidence="37">
        <text>3-oxotetradecanoyl-[ACP] + NADPH + H(+) = (3R)-hydroxytetradecanoyl-[ACP] + NADP(+)</text>
        <dbReference type="Rhea" id="RHEA:41888"/>
        <dbReference type="Rhea" id="RHEA-COMP:9645"/>
        <dbReference type="Rhea" id="RHEA-COMP:9646"/>
        <dbReference type="ChEBI" id="CHEBI:15378"/>
        <dbReference type="ChEBI" id="CHEBI:57783"/>
        <dbReference type="ChEBI" id="CHEBI:58349"/>
        <dbReference type="ChEBI" id="CHEBI:78473"/>
        <dbReference type="ChEBI" id="CHEBI:78474"/>
    </reaction>
    <physiologicalReaction direction="left-to-right" evidence="37">
        <dbReference type="Rhea" id="RHEA:41889"/>
    </physiologicalReaction>
</comment>
<evidence type="ECO:0000256" key="25">
    <source>
        <dbReference type="ARBA" id="ARBA00047897"/>
    </source>
</evidence>
<dbReference type="Gene3D" id="3.40.47.10">
    <property type="match status" value="1"/>
</dbReference>
<evidence type="ECO:0000256" key="46">
    <source>
        <dbReference type="ARBA" id="ARBA00049533"/>
    </source>
</evidence>
<comment type="catalytic activity">
    <reaction evidence="45">
        <text>(2E)-decenoyl-[ACP] + NADPH + H(+) = decanoyl-[ACP] + NADP(+)</text>
        <dbReference type="Rhea" id="RHEA:41864"/>
        <dbReference type="Rhea" id="RHEA-COMP:9639"/>
        <dbReference type="Rhea" id="RHEA-COMP:9640"/>
        <dbReference type="ChEBI" id="CHEBI:15378"/>
        <dbReference type="ChEBI" id="CHEBI:57783"/>
        <dbReference type="ChEBI" id="CHEBI:58349"/>
        <dbReference type="ChEBI" id="CHEBI:78467"/>
        <dbReference type="ChEBI" id="CHEBI:78468"/>
    </reaction>
    <physiologicalReaction direction="left-to-right" evidence="45">
        <dbReference type="Rhea" id="RHEA:41865"/>
    </physiologicalReaction>
</comment>
<comment type="catalytic activity">
    <reaction evidence="41">
        <text>3-oxododecanoyl-[ACP] + NADPH + H(+) = (3R)-hydroxydodecanoyl-[ACP] + NADP(+)</text>
        <dbReference type="Rhea" id="RHEA:41872"/>
        <dbReference type="Rhea" id="RHEA-COMP:9641"/>
        <dbReference type="Rhea" id="RHEA-COMP:9642"/>
        <dbReference type="ChEBI" id="CHEBI:15378"/>
        <dbReference type="ChEBI" id="CHEBI:57783"/>
        <dbReference type="ChEBI" id="CHEBI:58349"/>
        <dbReference type="ChEBI" id="CHEBI:78469"/>
        <dbReference type="ChEBI" id="CHEBI:78470"/>
    </reaction>
    <physiologicalReaction direction="left-to-right" evidence="41">
        <dbReference type="Rhea" id="RHEA:41873"/>
    </physiologicalReaction>
</comment>
<dbReference type="InterPro" id="IPR013968">
    <property type="entry name" value="PKS_KR"/>
</dbReference>
<evidence type="ECO:0000256" key="9">
    <source>
        <dbReference type="ARBA" id="ARBA00023373"/>
    </source>
</evidence>
<dbReference type="InterPro" id="IPR016039">
    <property type="entry name" value="Thiolase-like"/>
</dbReference>
<dbReference type="EMBL" id="QDEB01107309">
    <property type="protein sequence ID" value="RZB84952.1"/>
    <property type="molecule type" value="Genomic_DNA"/>
</dbReference>
<evidence type="ECO:0000256" key="4">
    <source>
        <dbReference type="ARBA" id="ARBA00022898"/>
    </source>
</evidence>
<dbReference type="Gene3D" id="3.40.366.10">
    <property type="entry name" value="Malonyl-Coenzyme A Acyl Carrier Protein, domain 2"/>
    <property type="match status" value="1"/>
</dbReference>
<evidence type="ECO:0000256" key="29">
    <source>
        <dbReference type="ARBA" id="ARBA00048281"/>
    </source>
</evidence>
<comment type="catalytic activity">
    <reaction evidence="7">
        <text>(3R)-hydroxyoctanoyl-[ACP] = (2E)-octenoyl-[ACP] + H2O</text>
        <dbReference type="Rhea" id="RHEA:41844"/>
        <dbReference type="Rhea" id="RHEA-COMP:9634"/>
        <dbReference type="Rhea" id="RHEA-COMP:9635"/>
        <dbReference type="ChEBI" id="CHEBI:15377"/>
        <dbReference type="ChEBI" id="CHEBI:78461"/>
        <dbReference type="ChEBI" id="CHEBI:78462"/>
    </reaction>
    <physiologicalReaction direction="left-to-right" evidence="7">
        <dbReference type="Rhea" id="RHEA:41845"/>
    </physiologicalReaction>
</comment>
<dbReference type="OrthoDB" id="329835at2759"/>
<comment type="catalytic activity">
    <reaction evidence="17">
        <text>3-oxooctadecanoyl-[ACP] + NADPH + H(+) = (3R)-hydroxyoctadecanoyl-[ACP] + NADP(+)</text>
        <dbReference type="Rhea" id="RHEA:41920"/>
        <dbReference type="Rhea" id="RHEA-COMP:9653"/>
        <dbReference type="Rhea" id="RHEA-COMP:9654"/>
        <dbReference type="ChEBI" id="CHEBI:15378"/>
        <dbReference type="ChEBI" id="CHEBI:57783"/>
        <dbReference type="ChEBI" id="CHEBI:58349"/>
        <dbReference type="ChEBI" id="CHEBI:78487"/>
        <dbReference type="ChEBI" id="CHEBI:78488"/>
    </reaction>
    <physiologicalReaction direction="left-to-right" evidence="17">
        <dbReference type="Rhea" id="RHEA:41921"/>
    </physiologicalReaction>
</comment>
<dbReference type="Pfam" id="PF00698">
    <property type="entry name" value="Acyl_transf_1"/>
    <property type="match status" value="1"/>
</dbReference>
<dbReference type="PROSITE" id="PS52019">
    <property type="entry name" value="PKS_MFAS_DH"/>
    <property type="match status" value="1"/>
</dbReference>
<dbReference type="CDD" id="cd00833">
    <property type="entry name" value="PKS"/>
    <property type="match status" value="1"/>
</dbReference>
<evidence type="ECO:0000256" key="3">
    <source>
        <dbReference type="ARBA" id="ARBA00022857"/>
    </source>
</evidence>
<feature type="non-terminal residue" evidence="50">
    <location>
        <position position="1"/>
    </location>
</feature>
<comment type="pathway">
    <text evidence="1">Lipid metabolism.</text>
</comment>
<comment type="catalytic activity">
    <reaction evidence="26">
        <text>3-oxobutanoyl-[ACP] + NADPH + H(+) = (3R)-hydroxybutanoyl-[ACP] + NADP(+)</text>
        <dbReference type="Rhea" id="RHEA:41804"/>
        <dbReference type="Rhea" id="RHEA-COMP:9625"/>
        <dbReference type="Rhea" id="RHEA-COMP:9626"/>
        <dbReference type="ChEBI" id="CHEBI:15378"/>
        <dbReference type="ChEBI" id="CHEBI:57783"/>
        <dbReference type="ChEBI" id="CHEBI:58349"/>
        <dbReference type="ChEBI" id="CHEBI:78450"/>
        <dbReference type="ChEBI" id="CHEBI:78451"/>
    </reaction>
    <physiologicalReaction direction="left-to-right" evidence="26">
        <dbReference type="Rhea" id="RHEA:41805"/>
    </physiologicalReaction>
</comment>
<comment type="catalytic activity">
    <reaction evidence="44">
        <text>butanoyl-[ACP] + malonyl-[ACP] + H(+) = 3-oxohexanoyl-[ACP] + holo-[ACP] + CO2</text>
        <dbReference type="Rhea" id="RHEA:41820"/>
        <dbReference type="Rhea" id="RHEA-COMP:9623"/>
        <dbReference type="Rhea" id="RHEA-COMP:9628"/>
        <dbReference type="Rhea" id="RHEA-COMP:9629"/>
        <dbReference type="Rhea" id="RHEA-COMP:9685"/>
        <dbReference type="ChEBI" id="CHEBI:15378"/>
        <dbReference type="ChEBI" id="CHEBI:16526"/>
        <dbReference type="ChEBI" id="CHEBI:64479"/>
        <dbReference type="ChEBI" id="CHEBI:78449"/>
        <dbReference type="ChEBI" id="CHEBI:78454"/>
        <dbReference type="ChEBI" id="CHEBI:78456"/>
    </reaction>
    <physiologicalReaction direction="left-to-right" evidence="44">
        <dbReference type="Rhea" id="RHEA:41821"/>
    </physiologicalReaction>
</comment>
<dbReference type="Pfam" id="PF02801">
    <property type="entry name" value="Ketoacyl-synt_C"/>
    <property type="match status" value="1"/>
</dbReference>
<dbReference type="InterPro" id="IPR014043">
    <property type="entry name" value="Acyl_transferase_dom"/>
</dbReference>
<organism evidence="50 51">
    <name type="scientific">Asbolus verrucosus</name>
    <name type="common">Desert ironclad beetle</name>
    <dbReference type="NCBI Taxonomy" id="1661398"/>
    <lineage>
        <taxon>Eukaryota</taxon>
        <taxon>Metazoa</taxon>
        <taxon>Ecdysozoa</taxon>
        <taxon>Arthropoda</taxon>
        <taxon>Hexapoda</taxon>
        <taxon>Insecta</taxon>
        <taxon>Pterygota</taxon>
        <taxon>Neoptera</taxon>
        <taxon>Endopterygota</taxon>
        <taxon>Coleoptera</taxon>
        <taxon>Polyphaga</taxon>
        <taxon>Cucujiformia</taxon>
        <taxon>Tenebrionidae</taxon>
        <taxon>Pimeliinae</taxon>
        <taxon>Asbolus</taxon>
    </lineage>
</organism>
<evidence type="ECO:0000256" key="45">
    <source>
        <dbReference type="ARBA" id="ARBA00049521"/>
    </source>
</evidence>
<dbReference type="InterPro" id="IPR042104">
    <property type="entry name" value="PKS_dehydratase_sf"/>
</dbReference>
<dbReference type="Gene3D" id="3.30.70.3290">
    <property type="match status" value="1"/>
</dbReference>
<dbReference type="GO" id="GO:0004313">
    <property type="term" value="F:[acyl-carrier-protein] S-acetyltransferase activity"/>
    <property type="evidence" value="ECO:0007669"/>
    <property type="project" value="UniProtKB-EC"/>
</dbReference>
<evidence type="ECO:0000256" key="41">
    <source>
        <dbReference type="ARBA" id="ARBA00049263"/>
    </source>
</evidence>
<dbReference type="InterPro" id="IPR016035">
    <property type="entry name" value="Acyl_Trfase/lysoPLipase"/>
</dbReference>
<evidence type="ECO:0000256" key="19">
    <source>
        <dbReference type="ARBA" id="ARBA00047400"/>
    </source>
</evidence>
<evidence type="ECO:0000256" key="1">
    <source>
        <dbReference type="ARBA" id="ARBA00005189"/>
    </source>
</evidence>
<comment type="catalytic activity">
    <reaction evidence="33">
        <text>3-oxohexanoyl-[ACP] + NADPH + H(+) = (3R)-hydroxyhexanoyl-[ACP] + NADP(+)</text>
        <dbReference type="Rhea" id="RHEA:41824"/>
        <dbReference type="Rhea" id="RHEA-COMP:9629"/>
        <dbReference type="Rhea" id="RHEA-COMP:9630"/>
        <dbReference type="ChEBI" id="CHEBI:15378"/>
        <dbReference type="ChEBI" id="CHEBI:57783"/>
        <dbReference type="ChEBI" id="CHEBI:58349"/>
        <dbReference type="ChEBI" id="CHEBI:78456"/>
        <dbReference type="ChEBI" id="CHEBI:78457"/>
    </reaction>
    <physiologicalReaction direction="left-to-right" evidence="33">
        <dbReference type="Rhea" id="RHEA:41825"/>
    </physiologicalReaction>
</comment>
<dbReference type="InterPro" id="IPR016036">
    <property type="entry name" value="Malonyl_transacylase_ACP-bd"/>
</dbReference>
<dbReference type="InterPro" id="IPR020843">
    <property type="entry name" value="ER"/>
</dbReference>
<dbReference type="GO" id="GO:0004315">
    <property type="term" value="F:3-oxoacyl-[acyl-carrier-protein] synthase activity"/>
    <property type="evidence" value="ECO:0007669"/>
    <property type="project" value="UniProtKB-EC"/>
</dbReference>
<comment type="caution">
    <text evidence="47">Lacks conserved residue(s) required for the propagation of feature annotation.</text>
</comment>
<comment type="catalytic activity">
    <reaction evidence="36">
        <text>hexadecanoyl-[ACP] + H2O = hexadecanoate + holo-[ACP] + H(+)</text>
        <dbReference type="Rhea" id="RHEA:41932"/>
        <dbReference type="Rhea" id="RHEA-COMP:9652"/>
        <dbReference type="Rhea" id="RHEA-COMP:9685"/>
        <dbReference type="ChEBI" id="CHEBI:7896"/>
        <dbReference type="ChEBI" id="CHEBI:15377"/>
        <dbReference type="ChEBI" id="CHEBI:15378"/>
        <dbReference type="ChEBI" id="CHEBI:64479"/>
        <dbReference type="ChEBI" id="CHEBI:78483"/>
        <dbReference type="EC" id="3.1.2.14"/>
    </reaction>
    <physiologicalReaction direction="left-to-right" evidence="36">
        <dbReference type="Rhea" id="RHEA:41933"/>
    </physiologicalReaction>
</comment>
<evidence type="ECO:0000256" key="47">
    <source>
        <dbReference type="PROSITE-ProRule" id="PRU01363"/>
    </source>
</evidence>
<dbReference type="UniPathway" id="UPA00094"/>
<evidence type="ECO:0000313" key="50">
    <source>
        <dbReference type="EMBL" id="RZB84952.1"/>
    </source>
</evidence>
<keyword evidence="2" id="KW-0702">S-nitrosylation</keyword>
<comment type="function">
    <text evidence="16">Fatty acid synthetase is a multifunctional enzyme that catalyzes the de novo biosynthesis of long-chain saturated fatty acids starting from acetyl-CoA and malonyl-CoA in the presence of NADPH. This multifunctional protein contains 7 catalytic activities and a site for the binding of the prosthetic group 4'-phosphopantetheine of the acyl carrier protein ([ACP]) domain.</text>
</comment>
<dbReference type="Pfam" id="PF00109">
    <property type="entry name" value="ketoacyl-synt"/>
    <property type="match status" value="1"/>
</dbReference>
<dbReference type="PROSITE" id="PS52004">
    <property type="entry name" value="KS3_2"/>
    <property type="match status" value="1"/>
</dbReference>
<dbReference type="SMART" id="SM00827">
    <property type="entry name" value="PKS_AT"/>
    <property type="match status" value="1"/>
</dbReference>
<dbReference type="InterPro" id="IPR049391">
    <property type="entry name" value="FAS_pseudo-KR"/>
</dbReference>
<comment type="catalytic activity">
    <reaction evidence="22">
        <text>(2E)-butenoyl-[ACP] + NADPH + H(+) = butanoyl-[ACP] + NADP(+)</text>
        <dbReference type="Rhea" id="RHEA:41812"/>
        <dbReference type="Rhea" id="RHEA-COMP:9627"/>
        <dbReference type="Rhea" id="RHEA-COMP:9628"/>
        <dbReference type="ChEBI" id="CHEBI:15378"/>
        <dbReference type="ChEBI" id="CHEBI:57783"/>
        <dbReference type="ChEBI" id="CHEBI:58349"/>
        <dbReference type="ChEBI" id="CHEBI:78453"/>
        <dbReference type="ChEBI" id="CHEBI:78454"/>
    </reaction>
    <physiologicalReaction direction="left-to-right" evidence="22">
        <dbReference type="Rhea" id="RHEA:41813"/>
    </physiologicalReaction>
</comment>
<evidence type="ECO:0000256" key="2">
    <source>
        <dbReference type="ARBA" id="ARBA00022799"/>
    </source>
</evidence>
<dbReference type="InterPro" id="IPR029058">
    <property type="entry name" value="AB_hydrolase_fold"/>
</dbReference>
<evidence type="ECO:0000256" key="34">
    <source>
        <dbReference type="ARBA" id="ARBA00048650"/>
    </source>
</evidence>
<comment type="catalytic activity">
    <reaction evidence="31">
        <text>(2E)-octenoyl-[ACP] + NADPH + H(+) = octanoyl-[ACP] + NADP(+)</text>
        <dbReference type="Rhea" id="RHEA:41848"/>
        <dbReference type="Rhea" id="RHEA-COMP:9635"/>
        <dbReference type="Rhea" id="RHEA-COMP:9636"/>
        <dbReference type="ChEBI" id="CHEBI:15378"/>
        <dbReference type="ChEBI" id="CHEBI:57783"/>
        <dbReference type="ChEBI" id="CHEBI:58349"/>
        <dbReference type="ChEBI" id="CHEBI:78462"/>
        <dbReference type="ChEBI" id="CHEBI:78463"/>
    </reaction>
    <physiologicalReaction direction="left-to-right" evidence="31">
        <dbReference type="Rhea" id="RHEA:41849"/>
    </physiologicalReaction>
</comment>
<comment type="catalytic activity">
    <reaction evidence="20">
        <text>3-oxodecanoyl-[ACP] + NADPH + H(+) = (3R)-hydroxydecanoyl-[ACP] + NADP(+)</text>
        <dbReference type="Rhea" id="RHEA:41856"/>
        <dbReference type="Rhea" id="RHEA-COMP:9637"/>
        <dbReference type="Rhea" id="RHEA-COMP:9638"/>
        <dbReference type="ChEBI" id="CHEBI:15378"/>
        <dbReference type="ChEBI" id="CHEBI:57783"/>
        <dbReference type="ChEBI" id="CHEBI:58349"/>
        <dbReference type="ChEBI" id="CHEBI:78464"/>
        <dbReference type="ChEBI" id="CHEBI:78466"/>
    </reaction>
    <physiologicalReaction direction="left-to-right" evidence="20">
        <dbReference type="Rhea" id="RHEA:41857"/>
    </physiologicalReaction>
</comment>
<comment type="catalytic activity">
    <reaction evidence="29">
        <text>(2E)-dodecenoyl-[ACP] + NADPH + H(+) = dodecanoyl-[ACP] + NADP(+)</text>
        <dbReference type="Rhea" id="RHEA:41880"/>
        <dbReference type="Rhea" id="RHEA-COMP:9643"/>
        <dbReference type="Rhea" id="RHEA-COMP:9644"/>
        <dbReference type="ChEBI" id="CHEBI:15378"/>
        <dbReference type="ChEBI" id="CHEBI:57783"/>
        <dbReference type="ChEBI" id="CHEBI:58349"/>
        <dbReference type="ChEBI" id="CHEBI:65264"/>
        <dbReference type="ChEBI" id="CHEBI:78472"/>
    </reaction>
    <physiologicalReaction direction="left-to-right" evidence="29">
        <dbReference type="Rhea" id="RHEA:41881"/>
    </physiologicalReaction>
</comment>
<evidence type="ECO:0000256" key="31">
    <source>
        <dbReference type="ARBA" id="ARBA00048420"/>
    </source>
</evidence>
<comment type="catalytic activity">
    <reaction evidence="19">
        <text>a (3R)-hydroxyacyl-[ACP] + NADP(+) = a 3-oxoacyl-[ACP] + NADPH + H(+)</text>
        <dbReference type="Rhea" id="RHEA:17397"/>
        <dbReference type="Rhea" id="RHEA-COMP:9916"/>
        <dbReference type="Rhea" id="RHEA-COMP:9945"/>
        <dbReference type="ChEBI" id="CHEBI:15378"/>
        <dbReference type="ChEBI" id="CHEBI:57783"/>
        <dbReference type="ChEBI" id="CHEBI:58349"/>
        <dbReference type="ChEBI" id="CHEBI:78776"/>
        <dbReference type="ChEBI" id="CHEBI:78827"/>
        <dbReference type="EC" id="1.1.1.100"/>
    </reaction>
    <physiologicalReaction direction="right-to-left" evidence="19">
        <dbReference type="Rhea" id="RHEA:17399"/>
    </physiologicalReaction>
</comment>
<dbReference type="Gene3D" id="3.40.50.1820">
    <property type="entry name" value="alpha/beta hydrolase"/>
    <property type="match status" value="1"/>
</dbReference>
<dbReference type="SMART" id="SM00825">
    <property type="entry name" value="PKS_KS"/>
    <property type="match status" value="1"/>
</dbReference>
<evidence type="ECO:0000256" key="14">
    <source>
        <dbReference type="ARBA" id="ARBA00023401"/>
    </source>
</evidence>
<sequence>FSMYVIDDEVVISGVGGYFPKALNIGQFKERLLNNENLMESRWRSGERGVTNVIGKIPTEYFDNAYFGIHRQQCTFMDPMHRLILERTFEALTDAGVNPSEIRGKRVGCFMGSSVGENDNLFLESVISGFGVTGHSRAMMPNRVSYWLDLKGPSVAYDSNWIGGIEVLRLAYEAVKTGQCESVIVGTANLALNSEFQWLYNDMGLLSPDGTTKPYDADAQGYARSDGIVVLYIQRASEARRCYATIVNCATQFDGNREGTLIDIDANNMAEFINDFYEECKVDPNEVEFVEAYGCALKETDRKELEALEKVYCTNRKSPLLIGSVKTNAGHSEASAALFSVVKVLIAMETETIPATIQYQKPNPEIRPLINGTIEVVTENRKWGARYAAVNAIGLDSYYGHILLRGNQKKKINAELQDDIPRLILASTRTEVGIKEILETIKSKPSIDIEYVQLIQDLYSKPILGHLYRGYTILGTETPKEESEYHVGNKRQVWFVYSGMGSQWCGMISDLMKLPVFANAINKCQKILLTKGIDLLEIISSKDPKIYDNILHSFVGIAAIQIALTDVLKSIGIVPDGIIGHSVGELGCAYGDGCMTAEQMILSAYSRGKASIEATLIKGMMAAIGMGYQQIKDKCPPSIEVACHNGPDSSTISGPTEDMEKFVKELQDQGIFARLVNVANIAYHSRYIKPAAPGLLKYLKEVLDEPVARSSKWISTSNKEEDWETDLAKYSSAEYHTNNLLSSVLFEEGLKHIPKDSVLIEIAPHGLLQAILKRSLKSGCTNIPLTHRGSKSGVEFLLTALGKLYLAGLNMDVSNLFPKIEYPVGRGTACLANLVHWEHSETWRTGLEEKLKSLFGVRDFHVTLNSEEFRECVGHQLDDKIVLPCTSYLSIIFDIVANISTGHKEFIFENLHFRKSLTVPKIGSVPVHAMIQKGSGDFEILAGTTIIATGRLTFPNPGDKFMIDPIEVKVKETDVQLSGNDIYNEFYHRGCKFSGHYKSIKNLTICEKGSVAVTQWNNKWAMFIEAMIQQHLFQEGERTQEIYVPKNIQKIVINQELVPTEKKDLTVHYDFSTGLISSEGVQVVGLKAIPFPKDPKAISFDSIEFTPLINNTFSNIEIGINMALQLTMENFEDQFITNIGITEIESENPSLLDNAKNVCSLYAKLNYNVNSVKDSRLIVVQHTHPLLVILNDIVKEDLIKVIASSHAFLLTRTDKSALNYPQIVQIAQFTVDNISYSILHQIKTVQPSIVTVKGDTLSIKDLSRSSVSWVNELESAVSVAKSKKTSVYLISSIVPTEGAANFVEELLSSGKMSPVRVLFLLDRRISDINFNDPQLQQIFKKDLTLSIIKDGVLGSIIPVPVKLKENIHTNLNITSNAIKNKIINYIGVNLKDETLLPEAEKVNELGNVDYSGVTNNGQKVMGLARLDKDICKLVPDSILCWDVPEDWTIEDAATIPHAYACAYYCLFEKANLKPGETVLIHAGCTAIGLAAISIASYHGCTVYTTVSTEWQKSFLKKQFNCLKDHNILSSDSTNFEPMLLMATSGVGAHVIINNLSGSLLQSSVGCLAEYGRLIQIGKYDLEENNSIGMSVFLKNTSFFVVDLQNIFIASDEVKEGLRDMVQKGIENLSVRPINRKVVEHQDIAQILSSLSNHGNIGKTLIKISNNLSLNKFILNNPSQFICDAKNSYLVYGGASELWADILEWLIMRGARKIMVSSDSKPQQVHINRRLSLLQSYFGAEIIYTPNKAHTREGASELLSELYSLGPIHCVFLLPNKNNSSRISEIKSVQYIDNALRTAAPKAIFINFISNAAGICQFRAEANFPTYNIQWHKDLEFSEALCGLDEILSYKVKNILIKNNKISDTYQETAQALFKKLTLILPTSLEDFIEDSSEAPEKPELVQVPTLGPREMRELSPVFIIPGLSGHKELKEMAFELLYPTFCAVLPSTAMSIKELAADLAEKILKVWPKGAYNIIGVSWGGALMVEIAKILDKRGASLHLYFIDAAPETLQSAVKHLGEDVNSLEINLLTRVLKINDNEVIKKITDAPAWDSRIRLALDNYEGHLSDKKKLEKALFTLKTNLGNLLSFQPSEDLVSGQIHLIRPVGSSKYDNCGLVSYCKQTPQVTLVNGDHLSIINSPVTTEYINEKHYLI</sequence>
<evidence type="ECO:0000256" key="23">
    <source>
        <dbReference type="ARBA" id="ARBA00047578"/>
    </source>
</evidence>
<evidence type="ECO:0000256" key="42">
    <source>
        <dbReference type="ARBA" id="ARBA00049414"/>
    </source>
</evidence>
<comment type="catalytic activity">
    <reaction evidence="43">
        <text>3-oxooctanoyl-[ACP] + NADPH + H(+) = (3R)-hydroxyoctanoyl-[ACP] + NADP(+)</text>
        <dbReference type="Rhea" id="RHEA:41840"/>
        <dbReference type="Rhea" id="RHEA-COMP:9633"/>
        <dbReference type="Rhea" id="RHEA-COMP:9634"/>
        <dbReference type="ChEBI" id="CHEBI:15378"/>
        <dbReference type="ChEBI" id="CHEBI:57783"/>
        <dbReference type="ChEBI" id="CHEBI:58349"/>
        <dbReference type="ChEBI" id="CHEBI:78460"/>
        <dbReference type="ChEBI" id="CHEBI:78461"/>
    </reaction>
    <physiologicalReaction direction="left-to-right" evidence="43">
        <dbReference type="Rhea" id="RHEA:41841"/>
    </physiologicalReaction>
</comment>
<dbReference type="PANTHER" id="PTHR43775">
    <property type="entry name" value="FATTY ACID SYNTHASE"/>
    <property type="match status" value="1"/>
</dbReference>